<protein>
    <submittedName>
        <fullName evidence="7">Acid protease</fullName>
    </submittedName>
</protein>
<dbReference type="GO" id="GO:0000324">
    <property type="term" value="C:fungal-type vacuole"/>
    <property type="evidence" value="ECO:0007669"/>
    <property type="project" value="TreeGrafter"/>
</dbReference>
<sequence>MAFLSIIFLLSLLGAAHAEPNLVRHRVLSPRPQQNVTLLPPAEFSVPLSAKAPRRKSKMHALSALRGEPVFHGSANTIPINGADMDEEYLTNVTVGGQQFQLVIDTGSSDTWIAKEGYSCFDLSGNPAPQSTCAFGSAGFDTAASKTFRPFSTASFNVTYGDGEFAAGPVGFDTMAVGGLVVTDQEIALPTVTGWQGDGFSTGILGLAFPLLTKVFNSSDPAKGSPENHIPYDPFFTTAIKQKKLKNPIFSVALNRGTFKQEENDTFDANLGFLSFGGIAPVPVAAHTSVTVPIQGYTTTTVLPSNAPTAAFFWYTVDVQSYTFPGSTGLPTASNNTILDTGTTLNKVPAPVAAAFAAAFVPPAAFNADFGLYLVDCNATAPEFRVTIGGTTFTIDTRDQIWPAGFDAEGNLLCATGTQDGGDQADGQFILGDVFLHNVVATFNPVAGEITLTQREKY</sequence>
<evidence type="ECO:0000259" key="6">
    <source>
        <dbReference type="PROSITE" id="PS51767"/>
    </source>
</evidence>
<keyword evidence="8" id="KW-1185">Reference proteome</keyword>
<dbReference type="GO" id="GO:0006508">
    <property type="term" value="P:proteolysis"/>
    <property type="evidence" value="ECO:0007669"/>
    <property type="project" value="UniProtKB-KW"/>
</dbReference>
<evidence type="ECO:0000256" key="5">
    <source>
        <dbReference type="SAM" id="SignalP"/>
    </source>
</evidence>
<dbReference type="Pfam" id="PF00026">
    <property type="entry name" value="Asp"/>
    <property type="match status" value="1"/>
</dbReference>
<evidence type="ECO:0000313" key="7">
    <source>
        <dbReference type="EMBL" id="KAF7345601.1"/>
    </source>
</evidence>
<evidence type="ECO:0000256" key="1">
    <source>
        <dbReference type="ARBA" id="ARBA00007447"/>
    </source>
</evidence>
<dbReference type="PANTHER" id="PTHR47966">
    <property type="entry name" value="BETA-SITE APP-CLEAVING ENZYME, ISOFORM A-RELATED"/>
    <property type="match status" value="1"/>
</dbReference>
<evidence type="ECO:0000256" key="2">
    <source>
        <dbReference type="ARBA" id="ARBA00022750"/>
    </source>
</evidence>
<feature type="signal peptide" evidence="5">
    <location>
        <begin position="1"/>
        <end position="18"/>
    </location>
</feature>
<dbReference type="Proteomes" id="UP000620124">
    <property type="component" value="Unassembled WGS sequence"/>
</dbReference>
<dbReference type="InterPro" id="IPR001461">
    <property type="entry name" value="Aspartic_peptidase_A1"/>
</dbReference>
<dbReference type="InterPro" id="IPR001969">
    <property type="entry name" value="Aspartic_peptidase_AS"/>
</dbReference>
<feature type="chain" id="PRO_5034501291" evidence="5">
    <location>
        <begin position="19"/>
        <end position="458"/>
    </location>
</feature>
<dbReference type="OrthoDB" id="15189at2759"/>
<keyword evidence="4" id="KW-0378">Hydrolase</keyword>
<evidence type="ECO:0000256" key="3">
    <source>
        <dbReference type="PIRSR" id="PIRSR601461-1"/>
    </source>
</evidence>
<evidence type="ECO:0000256" key="4">
    <source>
        <dbReference type="RuleBase" id="RU000454"/>
    </source>
</evidence>
<dbReference type="InterPro" id="IPR033121">
    <property type="entry name" value="PEPTIDASE_A1"/>
</dbReference>
<accession>A0A8H6XS59</accession>
<dbReference type="CDD" id="cd05471">
    <property type="entry name" value="pepsin_like"/>
    <property type="match status" value="1"/>
</dbReference>
<dbReference type="InterPro" id="IPR034164">
    <property type="entry name" value="Pepsin-like_dom"/>
</dbReference>
<dbReference type="GO" id="GO:0004190">
    <property type="term" value="F:aspartic-type endopeptidase activity"/>
    <property type="evidence" value="ECO:0007669"/>
    <property type="project" value="UniProtKB-KW"/>
</dbReference>
<feature type="domain" description="Peptidase A1" evidence="6">
    <location>
        <begin position="89"/>
        <end position="453"/>
    </location>
</feature>
<dbReference type="Gene3D" id="2.40.70.10">
    <property type="entry name" value="Acid Proteases"/>
    <property type="match status" value="2"/>
</dbReference>
<comment type="caution">
    <text evidence="7">The sequence shown here is derived from an EMBL/GenBank/DDBJ whole genome shotgun (WGS) entry which is preliminary data.</text>
</comment>
<comment type="similarity">
    <text evidence="1 4">Belongs to the peptidase A1 family.</text>
</comment>
<name>A0A8H6XS59_9AGAR</name>
<dbReference type="AlphaFoldDB" id="A0A8H6XS59"/>
<gene>
    <name evidence="7" type="ORF">MVEN_01579000</name>
</gene>
<feature type="active site" evidence="3">
    <location>
        <position position="105"/>
    </location>
</feature>
<dbReference type="SUPFAM" id="SSF50630">
    <property type="entry name" value="Acid proteases"/>
    <property type="match status" value="1"/>
</dbReference>
<organism evidence="7 8">
    <name type="scientific">Mycena venus</name>
    <dbReference type="NCBI Taxonomy" id="2733690"/>
    <lineage>
        <taxon>Eukaryota</taxon>
        <taxon>Fungi</taxon>
        <taxon>Dikarya</taxon>
        <taxon>Basidiomycota</taxon>
        <taxon>Agaricomycotina</taxon>
        <taxon>Agaricomycetes</taxon>
        <taxon>Agaricomycetidae</taxon>
        <taxon>Agaricales</taxon>
        <taxon>Marasmiineae</taxon>
        <taxon>Mycenaceae</taxon>
        <taxon>Mycena</taxon>
    </lineage>
</organism>
<proteinExistence type="inferred from homology"/>
<keyword evidence="2 4" id="KW-0064">Aspartyl protease</keyword>
<keyword evidence="5" id="KW-0732">Signal</keyword>
<dbReference type="EMBL" id="JACAZI010000013">
    <property type="protein sequence ID" value="KAF7345601.1"/>
    <property type="molecule type" value="Genomic_DNA"/>
</dbReference>
<keyword evidence="4 7" id="KW-0645">Protease</keyword>
<dbReference type="PROSITE" id="PS00141">
    <property type="entry name" value="ASP_PROTEASE"/>
    <property type="match status" value="1"/>
</dbReference>
<dbReference type="PROSITE" id="PS51767">
    <property type="entry name" value="PEPTIDASE_A1"/>
    <property type="match status" value="1"/>
</dbReference>
<feature type="active site" evidence="3">
    <location>
        <position position="340"/>
    </location>
</feature>
<dbReference type="PANTHER" id="PTHR47966:SF47">
    <property type="entry name" value="ENDOPEPTIDASE, PUTATIVE (AFU_ORTHOLOGUE AFUA_3G01220)-RELATED"/>
    <property type="match status" value="1"/>
</dbReference>
<dbReference type="InterPro" id="IPR021109">
    <property type="entry name" value="Peptidase_aspartic_dom_sf"/>
</dbReference>
<dbReference type="PRINTS" id="PR00792">
    <property type="entry name" value="PEPSIN"/>
</dbReference>
<reference evidence="7" key="1">
    <citation type="submission" date="2020-05" db="EMBL/GenBank/DDBJ databases">
        <title>Mycena genomes resolve the evolution of fungal bioluminescence.</title>
        <authorList>
            <person name="Tsai I.J."/>
        </authorList>
    </citation>
    <scope>NUCLEOTIDE SEQUENCE</scope>
    <source>
        <strain evidence="7">CCC161011</strain>
    </source>
</reference>
<evidence type="ECO:0000313" key="8">
    <source>
        <dbReference type="Proteomes" id="UP000620124"/>
    </source>
</evidence>